<dbReference type="RefSeq" id="XP_056069871.1">
    <property type="nucleotide sequence ID" value="XM_056215624.1"/>
</dbReference>
<sequence length="580" mass="63783">MPGSSHPAGNTVPLSAPLGRLSIASATNKGKVDSKVLGPTNPAGQALRHAASTNKPKSSTSVSRSASPGGKPTVTTRQPVQKAERSMVGPGQENRLRVPRFTSSSRATAPTAPRKPRHLLNESETWKAKYEEQLKETQKAQSETKKAKSELGKHVAEHAEKLAASEACRKQADREAGNVTERLVKVQAELELNRQVNDELSTQVENCDRIEELEAQAKLAGELQTELNGLRNVRLPSLEQENKAIKQELRQMLEDVEMSSDAPACAPIRVQGEQGVVCQHEPHNSTQAFQNFLRESEAYINQLEEASTWLESKYTEATFEKEDLENLVTALQATNAHLKEQSHDLIFGHNQPTRDHDDLQAEKPVLRVMNIAPRTDSSCSSSSVASKYSGIVSAVQTVPSFSPTPPSTFSGILAGIETEALPQSKLGMTDISTVVIRPIDFAATHKPRPPLDQDLQITINIDSTARAKLTLLQRLTAVTTRDTTFKINGPAEIAKALANGMVDTQARAKHNEAKVLELQQMMWSYIREMEQMKKAACNMVEHKNLADQFAAMEARLQMQDMLLADNGRQLARHKQGRTID</sequence>
<proteinExistence type="predicted"/>
<feature type="region of interest" description="Disordered" evidence="2">
    <location>
        <begin position="26"/>
        <end position="123"/>
    </location>
</feature>
<evidence type="ECO:0000256" key="2">
    <source>
        <dbReference type="SAM" id="MobiDB-lite"/>
    </source>
</evidence>
<organism evidence="3 4">
    <name type="scientific">Didymosphaeria variabile</name>
    <dbReference type="NCBI Taxonomy" id="1932322"/>
    <lineage>
        <taxon>Eukaryota</taxon>
        <taxon>Fungi</taxon>
        <taxon>Dikarya</taxon>
        <taxon>Ascomycota</taxon>
        <taxon>Pezizomycotina</taxon>
        <taxon>Dothideomycetes</taxon>
        <taxon>Pleosporomycetidae</taxon>
        <taxon>Pleosporales</taxon>
        <taxon>Massarineae</taxon>
        <taxon>Didymosphaeriaceae</taxon>
        <taxon>Didymosphaeria</taxon>
    </lineage>
</organism>
<name>A0A9W8XKD0_9PLEO</name>
<dbReference type="GeneID" id="80910388"/>
<reference evidence="3" key="1">
    <citation type="submission" date="2022-10" db="EMBL/GenBank/DDBJ databases">
        <title>Tapping the CABI collections for fungal endophytes: first genome assemblies for Collariella, Neodidymelliopsis, Ascochyta clinopodiicola, Didymella pomorum, Didymosphaeria variabile, Neocosmospora piperis and Neocucurbitaria cava.</title>
        <authorList>
            <person name="Hill R."/>
        </authorList>
    </citation>
    <scope>NUCLEOTIDE SEQUENCE</scope>
    <source>
        <strain evidence="3">IMI 356815</strain>
    </source>
</reference>
<feature type="compositionally biased region" description="Polar residues" evidence="2">
    <location>
        <begin position="51"/>
        <end position="66"/>
    </location>
</feature>
<gene>
    <name evidence="3" type="ORF">N0V89_006858</name>
</gene>
<keyword evidence="1" id="KW-0175">Coiled coil</keyword>
<dbReference type="Proteomes" id="UP001140513">
    <property type="component" value="Unassembled WGS sequence"/>
</dbReference>
<accession>A0A9W8XKD0</accession>
<dbReference type="AlphaFoldDB" id="A0A9W8XKD0"/>
<evidence type="ECO:0000256" key="1">
    <source>
        <dbReference type="SAM" id="Coils"/>
    </source>
</evidence>
<evidence type="ECO:0000313" key="3">
    <source>
        <dbReference type="EMBL" id="KAJ4351515.1"/>
    </source>
</evidence>
<protein>
    <submittedName>
        <fullName evidence="3">Uncharacterized protein</fullName>
    </submittedName>
</protein>
<evidence type="ECO:0000313" key="4">
    <source>
        <dbReference type="Proteomes" id="UP001140513"/>
    </source>
</evidence>
<keyword evidence="4" id="KW-1185">Reference proteome</keyword>
<feature type="coiled-coil region" evidence="1">
    <location>
        <begin position="127"/>
        <end position="189"/>
    </location>
</feature>
<comment type="caution">
    <text evidence="3">The sequence shown here is derived from an EMBL/GenBank/DDBJ whole genome shotgun (WGS) entry which is preliminary data.</text>
</comment>
<dbReference type="OrthoDB" id="3795504at2759"/>
<dbReference type="EMBL" id="JAPEUX010000005">
    <property type="protein sequence ID" value="KAJ4351515.1"/>
    <property type="molecule type" value="Genomic_DNA"/>
</dbReference>